<dbReference type="GO" id="GO:0045040">
    <property type="term" value="P:protein insertion into mitochondrial outer membrane"/>
    <property type="evidence" value="ECO:0007669"/>
    <property type="project" value="TreeGrafter"/>
</dbReference>
<dbReference type="PANTHER" id="PTHR12815">
    <property type="entry name" value="SORTING AND ASSEMBLY MACHINERY SAMM50 PROTEIN FAMILY MEMBER"/>
    <property type="match status" value="1"/>
</dbReference>
<dbReference type="EMBL" id="KQ420017">
    <property type="protein sequence ID" value="KOF81689.1"/>
    <property type="molecule type" value="Genomic_DNA"/>
</dbReference>
<evidence type="ECO:0000256" key="1">
    <source>
        <dbReference type="ARBA" id="ARBA00004374"/>
    </source>
</evidence>
<reference evidence="9" key="1">
    <citation type="submission" date="2015-07" db="EMBL/GenBank/DDBJ databases">
        <title>MeaNS - Measles Nucleotide Surveillance Program.</title>
        <authorList>
            <person name="Tran T."/>
            <person name="Druce J."/>
        </authorList>
    </citation>
    <scope>NUCLEOTIDE SEQUENCE</scope>
    <source>
        <strain evidence="9">UCB-OBI-ISO-001</strain>
        <tissue evidence="9">Gonad</tissue>
    </source>
</reference>
<evidence type="ECO:0000256" key="7">
    <source>
        <dbReference type="ARBA" id="ARBA00023136"/>
    </source>
</evidence>
<keyword evidence="7" id="KW-0472">Membrane</keyword>
<dbReference type="STRING" id="37653.A0A0L8GXY3"/>
<name>A0A0L8GXY3_OCTBM</name>
<dbReference type="AlphaFoldDB" id="A0A0L8GXY3"/>
<keyword evidence="5" id="KW-1000">Mitochondrion outer membrane</keyword>
<dbReference type="InterPro" id="IPR039910">
    <property type="entry name" value="D15-like"/>
</dbReference>
<evidence type="ECO:0000256" key="2">
    <source>
        <dbReference type="ARBA" id="ARBA00010913"/>
    </source>
</evidence>
<protein>
    <recommendedName>
        <fullName evidence="8">Bacterial surface antigen (D15) domain-containing protein</fullName>
    </recommendedName>
</protein>
<dbReference type="GO" id="GO:0005741">
    <property type="term" value="C:mitochondrial outer membrane"/>
    <property type="evidence" value="ECO:0007669"/>
    <property type="project" value="UniProtKB-SubCell"/>
</dbReference>
<dbReference type="KEGG" id="obi:106874119"/>
<dbReference type="OMA" id="SGIWRQI"/>
<dbReference type="OrthoDB" id="1724197at2759"/>
<gene>
    <name evidence="9" type="ORF">OCBIM_22026227mg</name>
</gene>
<evidence type="ECO:0000256" key="6">
    <source>
        <dbReference type="ARBA" id="ARBA00023128"/>
    </source>
</evidence>
<dbReference type="Pfam" id="PF01103">
    <property type="entry name" value="Omp85"/>
    <property type="match status" value="1"/>
</dbReference>
<keyword evidence="3" id="KW-1134">Transmembrane beta strand</keyword>
<organism evidence="9">
    <name type="scientific">Octopus bimaculoides</name>
    <name type="common">California two-spotted octopus</name>
    <dbReference type="NCBI Taxonomy" id="37653"/>
    <lineage>
        <taxon>Eukaryota</taxon>
        <taxon>Metazoa</taxon>
        <taxon>Spiralia</taxon>
        <taxon>Lophotrochozoa</taxon>
        <taxon>Mollusca</taxon>
        <taxon>Cephalopoda</taxon>
        <taxon>Coleoidea</taxon>
        <taxon>Octopodiformes</taxon>
        <taxon>Octopoda</taxon>
        <taxon>Incirrata</taxon>
        <taxon>Octopodidae</taxon>
        <taxon>Octopus</taxon>
    </lineage>
</organism>
<dbReference type="InterPro" id="IPR000184">
    <property type="entry name" value="Bac_surfAg_D15"/>
</dbReference>
<comment type="subcellular location">
    <subcellularLocation>
        <location evidence="1">Mitochondrion outer membrane</location>
        <topology evidence="1">Multi-pass membrane protein</topology>
    </subcellularLocation>
</comment>
<proteinExistence type="inferred from homology"/>
<evidence type="ECO:0000259" key="8">
    <source>
        <dbReference type="Pfam" id="PF01103"/>
    </source>
</evidence>
<dbReference type="PANTHER" id="PTHR12815:SF18">
    <property type="entry name" value="SORTING AND ASSEMBLY MACHINERY COMPONENT 50 HOMOLOG"/>
    <property type="match status" value="1"/>
</dbReference>
<evidence type="ECO:0000256" key="3">
    <source>
        <dbReference type="ARBA" id="ARBA00022452"/>
    </source>
</evidence>
<keyword evidence="4" id="KW-0812">Transmembrane</keyword>
<evidence type="ECO:0000256" key="4">
    <source>
        <dbReference type="ARBA" id="ARBA00022692"/>
    </source>
</evidence>
<feature type="domain" description="Bacterial surface antigen (D15)" evidence="8">
    <location>
        <begin position="137"/>
        <end position="455"/>
    </location>
</feature>
<sequence length="456" mass="50880">MGIVQAKGMDSSRRKDAYSRYKQVPLDQMPAKVRRVVVDGLGRTKNDIVVKEVKSIFEAKNFQEMVHRTHDVKVRFEKLGLFRSIKIMVDNLKEDSVSTDNYEVTFEVEELRRVSGGINTLIGTNDASLLLGMKLPNMFGRGEKSIFEYSHGTKTNRGQNFTFYAPLHGNPDTMFSSGVYQSSMEYPWSGYVETSRGTSIDFTLPSYFGSHCLRLEGVWRDLRALSRTTAFAVREQAGHTLKSSIKHEFVKDTRDDPIIPRHGFLLKIIDEYAGLGGNVEYLKNEIEFQGTKSLFFDCSVQMSLAGGMMKPLATNNELKINDRFFLGGPLTLRGFTLKGVGPHSDGNALGADTYWLAALHLYTPLPFRPGKGGFGELFRTHLFVNAGNLANLKLSDGPRGILNGLKSNYRVSYGGGIVLRMGRVARLELNYVVPLHICQGDSVNPGLQFGIGFVFL</sequence>
<evidence type="ECO:0000313" key="9">
    <source>
        <dbReference type="EMBL" id="KOF81689.1"/>
    </source>
</evidence>
<comment type="similarity">
    <text evidence="2">Belongs to the SAM50/omp85 family.</text>
</comment>
<dbReference type="FunFam" id="2.40.160.50:FF:000002">
    <property type="entry name" value="sorting and assembly machinery component 50 homolog"/>
    <property type="match status" value="1"/>
</dbReference>
<keyword evidence="6" id="KW-0496">Mitochondrion</keyword>
<dbReference type="GO" id="GO:0033108">
    <property type="term" value="P:mitochondrial respiratory chain complex assembly"/>
    <property type="evidence" value="ECO:0007669"/>
    <property type="project" value="TreeGrafter"/>
</dbReference>
<evidence type="ECO:0000256" key="5">
    <source>
        <dbReference type="ARBA" id="ARBA00022787"/>
    </source>
</evidence>
<accession>A0A0L8GXY3</accession>
<dbReference type="Gene3D" id="2.40.160.50">
    <property type="entry name" value="membrane protein fhac: a member of the omp85/tpsb transporter family"/>
    <property type="match status" value="1"/>
</dbReference>